<dbReference type="InterPro" id="IPR000719">
    <property type="entry name" value="Prot_kinase_dom"/>
</dbReference>
<keyword evidence="4" id="KW-1185">Reference proteome</keyword>
<feature type="domain" description="Protein kinase" evidence="2">
    <location>
        <begin position="11"/>
        <end position="74"/>
    </location>
</feature>
<dbReference type="Ensembl" id="ENSOMET00000015473.1">
    <property type="protein sequence ID" value="ENSOMEP00000022165.1"/>
    <property type="gene ID" value="ENSOMEG00000001550.1"/>
</dbReference>
<keyword evidence="1" id="KW-0067">ATP-binding</keyword>
<organism evidence="3 4">
    <name type="scientific">Oryzias melastigma</name>
    <name type="common">Marine medaka</name>
    <dbReference type="NCBI Taxonomy" id="30732"/>
    <lineage>
        <taxon>Eukaryota</taxon>
        <taxon>Metazoa</taxon>
        <taxon>Chordata</taxon>
        <taxon>Craniata</taxon>
        <taxon>Vertebrata</taxon>
        <taxon>Euteleostomi</taxon>
        <taxon>Actinopterygii</taxon>
        <taxon>Neopterygii</taxon>
        <taxon>Teleostei</taxon>
        <taxon>Neoteleostei</taxon>
        <taxon>Acanthomorphata</taxon>
        <taxon>Ovalentaria</taxon>
        <taxon>Atherinomorphae</taxon>
        <taxon>Beloniformes</taxon>
        <taxon>Adrianichthyidae</taxon>
        <taxon>Oryziinae</taxon>
        <taxon>Oryzias</taxon>
    </lineage>
</organism>
<dbReference type="InterPro" id="IPR011009">
    <property type="entry name" value="Kinase-like_dom_sf"/>
</dbReference>
<dbReference type="PROSITE" id="PS50011">
    <property type="entry name" value="PROTEIN_KINASE_DOM"/>
    <property type="match status" value="1"/>
</dbReference>
<evidence type="ECO:0000313" key="3">
    <source>
        <dbReference type="Ensembl" id="ENSOMEP00000022165.1"/>
    </source>
</evidence>
<protein>
    <recommendedName>
        <fullName evidence="2">Protein kinase domain-containing protein</fullName>
    </recommendedName>
</protein>
<reference evidence="3" key="1">
    <citation type="submission" date="2025-08" db="UniProtKB">
        <authorList>
            <consortium name="Ensembl"/>
        </authorList>
    </citation>
    <scope>IDENTIFICATION</scope>
</reference>
<sequence length="74" mass="8145">SYNKESHVALYVVEKFLGEGSFGKVAKCRNLTTNQEVAIKIIKPSNRNSAPGSSFLDSPLPLMVHSWSPRLVTV</sequence>
<evidence type="ECO:0000256" key="1">
    <source>
        <dbReference type="PROSITE-ProRule" id="PRU10141"/>
    </source>
</evidence>
<dbReference type="PROSITE" id="PS00107">
    <property type="entry name" value="PROTEIN_KINASE_ATP"/>
    <property type="match status" value="1"/>
</dbReference>
<dbReference type="InterPro" id="IPR017441">
    <property type="entry name" value="Protein_kinase_ATP_BS"/>
</dbReference>
<dbReference type="GO" id="GO:0005524">
    <property type="term" value="F:ATP binding"/>
    <property type="evidence" value="ECO:0007669"/>
    <property type="project" value="UniProtKB-UniRule"/>
</dbReference>
<evidence type="ECO:0000313" key="4">
    <source>
        <dbReference type="Proteomes" id="UP000261560"/>
    </source>
</evidence>
<proteinExistence type="predicted"/>
<dbReference type="Gene3D" id="3.30.200.20">
    <property type="entry name" value="Phosphorylase Kinase, domain 1"/>
    <property type="match status" value="1"/>
</dbReference>
<reference evidence="3" key="2">
    <citation type="submission" date="2025-09" db="UniProtKB">
        <authorList>
            <consortium name="Ensembl"/>
        </authorList>
    </citation>
    <scope>IDENTIFICATION</scope>
</reference>
<name>A0A3B3CXW9_ORYME</name>
<dbReference type="Pfam" id="PF00069">
    <property type="entry name" value="Pkinase"/>
    <property type="match status" value="1"/>
</dbReference>
<dbReference type="PaxDb" id="30732-ENSOMEP00000022165"/>
<dbReference type="GO" id="GO:0004672">
    <property type="term" value="F:protein kinase activity"/>
    <property type="evidence" value="ECO:0007669"/>
    <property type="project" value="InterPro"/>
</dbReference>
<evidence type="ECO:0000259" key="2">
    <source>
        <dbReference type="PROSITE" id="PS50011"/>
    </source>
</evidence>
<accession>A0A3B3CXW9</accession>
<dbReference type="AlphaFoldDB" id="A0A3B3CXW9"/>
<dbReference type="GeneTree" id="ENSGT00940000177779"/>
<dbReference type="SUPFAM" id="SSF56112">
    <property type="entry name" value="Protein kinase-like (PK-like)"/>
    <property type="match status" value="1"/>
</dbReference>
<dbReference type="Proteomes" id="UP000261560">
    <property type="component" value="Unplaced"/>
</dbReference>
<feature type="binding site" evidence="1">
    <location>
        <position position="40"/>
    </location>
    <ligand>
        <name>ATP</name>
        <dbReference type="ChEBI" id="CHEBI:30616"/>
    </ligand>
</feature>
<keyword evidence="1" id="KW-0547">Nucleotide-binding</keyword>